<gene>
    <name evidence="1" type="ORF">BI364_00965</name>
</gene>
<accession>A0A1D8IJX0</accession>
<organism evidence="1 2">
    <name type="scientific">Acidihalobacter yilgarnensis</name>
    <dbReference type="NCBI Taxonomy" id="2819280"/>
    <lineage>
        <taxon>Bacteria</taxon>
        <taxon>Pseudomonadati</taxon>
        <taxon>Pseudomonadota</taxon>
        <taxon>Gammaproteobacteria</taxon>
        <taxon>Chromatiales</taxon>
        <taxon>Ectothiorhodospiraceae</taxon>
        <taxon>Acidihalobacter</taxon>
    </lineage>
</organism>
<sequence>MSANIERQRILMAQECARIMLEEGVHDYAAAKHKAAQRLRVAGRRHLPSNREIEMAMQDHQRLFFDDEDRAALRDLRECALSAMQLLDRFEPRLVGAALNGTVGLGSRAVVHVFAETVEEVIFALMERRISYRETERVLREGRGTSVRPSFLLRLGDEEIEVVVFPSDGIRRPPSSPVDGRPMRRADMAELRRLLAVGAVSA</sequence>
<reference evidence="2" key="1">
    <citation type="submission" date="2016-09" db="EMBL/GenBank/DDBJ databases">
        <title>Acidihalobacter prosperus F5.</title>
        <authorList>
            <person name="Khaleque H.N."/>
            <person name="Ramsay J.P."/>
            <person name="Kaksonen A.H."/>
            <person name="Boxall N.J."/>
            <person name="Watkin E.L.J."/>
        </authorList>
    </citation>
    <scope>NUCLEOTIDE SEQUENCE [LARGE SCALE GENOMIC DNA]</scope>
    <source>
        <strain evidence="2">F5</strain>
    </source>
</reference>
<dbReference type="KEGG" id="aprs:BI364_00965"/>
<dbReference type="EMBL" id="CP017415">
    <property type="protein sequence ID" value="AOU96770.1"/>
    <property type="molecule type" value="Genomic_DNA"/>
</dbReference>
<name>A0A1D8IJX0_9GAMM</name>
<dbReference type="RefSeq" id="WP_070077164.1">
    <property type="nucleotide sequence ID" value="NZ_CP017415.1"/>
</dbReference>
<proteinExistence type="predicted"/>
<evidence type="ECO:0000313" key="2">
    <source>
        <dbReference type="Proteomes" id="UP000095401"/>
    </source>
</evidence>
<evidence type="ECO:0000313" key="1">
    <source>
        <dbReference type="EMBL" id="AOU96770.1"/>
    </source>
</evidence>
<protein>
    <submittedName>
        <fullName evidence="1">Uncharacterized protein</fullName>
    </submittedName>
</protein>
<dbReference type="Proteomes" id="UP000095401">
    <property type="component" value="Chromosome"/>
</dbReference>
<dbReference type="AlphaFoldDB" id="A0A1D8IJX0"/>
<keyword evidence="2" id="KW-1185">Reference proteome</keyword>